<dbReference type="STRING" id="112903.SAMN04490178_12853"/>
<evidence type="ECO:0000256" key="6">
    <source>
        <dbReference type="ARBA" id="ARBA00022692"/>
    </source>
</evidence>
<evidence type="ECO:0000256" key="4">
    <source>
        <dbReference type="ARBA" id="ARBA00022475"/>
    </source>
</evidence>
<evidence type="ECO:0000256" key="9">
    <source>
        <dbReference type="SAM" id="Coils"/>
    </source>
</evidence>
<dbReference type="Gene3D" id="2.40.50.100">
    <property type="match status" value="1"/>
</dbReference>
<protein>
    <submittedName>
        <fullName evidence="13">Hemolysin D</fullName>
    </submittedName>
</protein>
<dbReference type="Pfam" id="PF26002">
    <property type="entry name" value="Beta-barrel_AprE"/>
    <property type="match status" value="1"/>
</dbReference>
<dbReference type="InterPro" id="IPR010129">
    <property type="entry name" value="T1SS_HlyD"/>
</dbReference>
<keyword evidence="6 10" id="KW-0812">Transmembrane</keyword>
<evidence type="ECO:0000313" key="13">
    <source>
        <dbReference type="EMBL" id="SEP42757.1"/>
    </source>
</evidence>
<feature type="domain" description="AprE-like beta-barrel" evidence="12">
    <location>
        <begin position="343"/>
        <end position="430"/>
    </location>
</feature>
<dbReference type="SUPFAM" id="SSF111369">
    <property type="entry name" value="HlyD-like secretion proteins"/>
    <property type="match status" value="1"/>
</dbReference>
<evidence type="ECO:0000256" key="1">
    <source>
        <dbReference type="ARBA" id="ARBA00004377"/>
    </source>
</evidence>
<dbReference type="PANTHER" id="PTHR30386:SF27">
    <property type="entry name" value="MEMBRANE FUSION PROTEIN (MFP) FAMILY PROTEIN"/>
    <property type="match status" value="1"/>
</dbReference>
<dbReference type="GO" id="GO:0015031">
    <property type="term" value="P:protein transport"/>
    <property type="evidence" value="ECO:0007669"/>
    <property type="project" value="InterPro"/>
</dbReference>
<feature type="coiled-coil region" evidence="9">
    <location>
        <begin position="230"/>
        <end position="300"/>
    </location>
</feature>
<dbReference type="PANTHER" id="PTHR30386">
    <property type="entry name" value="MEMBRANE FUSION SUBUNIT OF EMRAB-TOLC MULTIDRUG EFFLUX PUMP"/>
    <property type="match status" value="1"/>
</dbReference>
<proteinExistence type="inferred from homology"/>
<dbReference type="InterPro" id="IPR050739">
    <property type="entry name" value="MFP"/>
</dbReference>
<evidence type="ECO:0000256" key="8">
    <source>
        <dbReference type="ARBA" id="ARBA00023136"/>
    </source>
</evidence>
<evidence type="ECO:0000256" key="3">
    <source>
        <dbReference type="ARBA" id="ARBA00022448"/>
    </source>
</evidence>
<dbReference type="Proteomes" id="UP000198847">
    <property type="component" value="Unassembled WGS sequence"/>
</dbReference>
<dbReference type="AlphaFoldDB" id="A0A1H8XSE5"/>
<keyword evidence="3" id="KW-0813">Transport</keyword>
<evidence type="ECO:0000259" key="12">
    <source>
        <dbReference type="Pfam" id="PF26002"/>
    </source>
</evidence>
<keyword evidence="7 10" id="KW-1133">Transmembrane helix</keyword>
<name>A0A1H8XSE5_9FIRM</name>
<comment type="similarity">
    <text evidence="2">Belongs to the membrane fusion protein (MFP) (TC 8.A.1) family.</text>
</comment>
<gene>
    <name evidence="13" type="ORF">SAMN04490178_12853</name>
</gene>
<evidence type="ECO:0000256" key="10">
    <source>
        <dbReference type="SAM" id="Phobius"/>
    </source>
</evidence>
<feature type="transmembrane region" description="Helical" evidence="10">
    <location>
        <begin position="44"/>
        <end position="62"/>
    </location>
</feature>
<evidence type="ECO:0000256" key="5">
    <source>
        <dbReference type="ARBA" id="ARBA00022519"/>
    </source>
</evidence>
<comment type="subcellular location">
    <subcellularLocation>
        <location evidence="1">Cell inner membrane</location>
        <topology evidence="1">Single-pass membrane protein</topology>
    </subcellularLocation>
</comment>
<dbReference type="InterPro" id="IPR058625">
    <property type="entry name" value="MdtA-like_BSH"/>
</dbReference>
<feature type="domain" description="Multidrug resistance protein MdtA-like barrel-sandwich hybrid" evidence="11">
    <location>
        <begin position="85"/>
        <end position="335"/>
    </location>
</feature>
<dbReference type="RefSeq" id="WP_245732579.1">
    <property type="nucleotide sequence ID" value="NZ_FODY01000028.1"/>
</dbReference>
<dbReference type="NCBIfam" id="TIGR01843">
    <property type="entry name" value="type_I_hlyD"/>
    <property type="match status" value="1"/>
</dbReference>
<evidence type="ECO:0000256" key="7">
    <source>
        <dbReference type="ARBA" id="ARBA00022989"/>
    </source>
</evidence>
<dbReference type="Pfam" id="PF25917">
    <property type="entry name" value="BSH_RND"/>
    <property type="match status" value="1"/>
</dbReference>
<organism evidence="13 14">
    <name type="scientific">Propionispora vibrioides</name>
    <dbReference type="NCBI Taxonomy" id="112903"/>
    <lineage>
        <taxon>Bacteria</taxon>
        <taxon>Bacillati</taxon>
        <taxon>Bacillota</taxon>
        <taxon>Negativicutes</taxon>
        <taxon>Selenomonadales</taxon>
        <taxon>Sporomusaceae</taxon>
        <taxon>Propionispora</taxon>
    </lineage>
</organism>
<dbReference type="InterPro" id="IPR058982">
    <property type="entry name" value="Beta-barrel_AprE"/>
</dbReference>
<dbReference type="PRINTS" id="PR01490">
    <property type="entry name" value="RTXTOXIND"/>
</dbReference>
<evidence type="ECO:0000256" key="2">
    <source>
        <dbReference type="ARBA" id="ARBA00009477"/>
    </source>
</evidence>
<keyword evidence="5" id="KW-0997">Cell inner membrane</keyword>
<dbReference type="Gene3D" id="2.40.30.170">
    <property type="match status" value="1"/>
</dbReference>
<keyword evidence="9" id="KW-0175">Coiled coil</keyword>
<dbReference type="GO" id="GO:0005886">
    <property type="term" value="C:plasma membrane"/>
    <property type="evidence" value="ECO:0007669"/>
    <property type="project" value="UniProtKB-SubCell"/>
</dbReference>
<dbReference type="EMBL" id="FODY01000028">
    <property type="protein sequence ID" value="SEP42757.1"/>
    <property type="molecule type" value="Genomic_DNA"/>
</dbReference>
<sequence length="455" mass="51235">MKIKKLMAKWFDFPARKGWRREETEFLPAALEVVEKPPAPASRVVLWTLLVLIGCTLVWTMVGSLDEVAVAPGKLIPTGNVKIVQAEDKGVIKAICVKEGDLVKQGQLLIELDATIPAADLTRIKKEIALYSLEMDRLSAEAANRPFMAKQYPELDERDAVLQQMLYQSRQLEYQTRLSAAAANVKQNQVGLENARSVYEKLLPLHEIAQERERKVAELVDLNAVASFVLLDYRQKRLESEKELASQQKEIERLQWSLRQSEDTLANVNAEWLRGIHDKLQEDSKALQASREELKKAEEKNRLSAITSPVDGRVSQLAVHTVGGIVTAAEALLEVVPADTKLQLEAWVANKDIGFIQPGQAAEVKVETFNFQKYGTVPGEVIDISPDAVEDKEKGRIYRVVLALQEPSFRAAGREVLLNPGMTATAEIKIRRKRVIEYFLDVFQQYRSEALRERS</sequence>
<evidence type="ECO:0000259" key="11">
    <source>
        <dbReference type="Pfam" id="PF25917"/>
    </source>
</evidence>
<dbReference type="Gene3D" id="1.10.287.470">
    <property type="entry name" value="Helix hairpin bin"/>
    <property type="match status" value="1"/>
</dbReference>
<evidence type="ECO:0000313" key="14">
    <source>
        <dbReference type="Proteomes" id="UP000198847"/>
    </source>
</evidence>
<reference evidence="13 14" key="1">
    <citation type="submission" date="2016-10" db="EMBL/GenBank/DDBJ databases">
        <authorList>
            <person name="de Groot N.N."/>
        </authorList>
    </citation>
    <scope>NUCLEOTIDE SEQUENCE [LARGE SCALE GENOMIC DNA]</scope>
    <source>
        <strain evidence="13 14">DSM 13305</strain>
    </source>
</reference>
<keyword evidence="4" id="KW-1003">Cell membrane</keyword>
<keyword evidence="8 10" id="KW-0472">Membrane</keyword>
<accession>A0A1H8XSE5</accession>
<keyword evidence="14" id="KW-1185">Reference proteome</keyword>